<keyword evidence="7" id="KW-1185">Reference proteome</keyword>
<feature type="domain" description="Pilus formation protein N-terminal" evidence="5">
    <location>
        <begin position="26"/>
        <end position="88"/>
    </location>
</feature>
<feature type="domain" description="Type II/III secretion system secretin-like" evidence="4">
    <location>
        <begin position="208"/>
        <end position="362"/>
    </location>
</feature>
<dbReference type="GO" id="GO:0009279">
    <property type="term" value="C:cell outer membrane"/>
    <property type="evidence" value="ECO:0007669"/>
    <property type="project" value="UniProtKB-SubCell"/>
</dbReference>
<dbReference type="PRINTS" id="PR01337">
    <property type="entry name" value="TYPE3OMGPROT"/>
</dbReference>
<evidence type="ECO:0000256" key="1">
    <source>
        <dbReference type="ARBA" id="ARBA00004442"/>
    </source>
</evidence>
<proteinExistence type="inferred from homology"/>
<protein>
    <submittedName>
        <fullName evidence="6">Type II secretion system protein D</fullName>
    </submittedName>
</protein>
<name>A0A6S6WMG1_9GAMM</name>
<dbReference type="Pfam" id="PF13629">
    <property type="entry name" value="T2SS-T3SS_pil_N"/>
    <property type="match status" value="1"/>
</dbReference>
<dbReference type="Pfam" id="PF00263">
    <property type="entry name" value="Secretin"/>
    <property type="match status" value="1"/>
</dbReference>
<comment type="similarity">
    <text evidence="2">Belongs to the bacterial secretin family.</text>
</comment>
<sequence length="404" mass="44387">MMRQLLVVLVLLANVATASEQMASVIAVNESLVLRIEAVDDVVFTNPEVVGFQYLESGSMVITGKLEGTTEVLVFANNSVVERHFIQVNALPDQRLKFELLALQRRFPQLQIEHHGRLVTLSGQVDHHYKNEIDELLVRYQQLASQVEFIGADEQPMVVIEVKIAEVKRSSSRHLGVRWPAHINGPLVENAGQWLHLPVSAQSTIDVMEREGHARLLATPTLTAISGGEADFLVGGEFPVPQVLAQGLQDVSFRPYGIQLKVAPQILASGEIQAHLVAELSSIDPATAVNGIPGLLTRKVASTLVIPAGETLVLSGLIQHEQSQQADRFPGLHKLPIIGPLFASEQFRKAETDLVVLVTPRLAAATEQRRERSENAVQQLQRFRQRVGCVGLLEPFVSEALKDD</sequence>
<evidence type="ECO:0000256" key="2">
    <source>
        <dbReference type="RuleBase" id="RU004003"/>
    </source>
</evidence>
<dbReference type="RefSeq" id="WP_173921324.1">
    <property type="nucleotide sequence ID" value="NZ_CADCXY010000009.1"/>
</dbReference>
<dbReference type="PANTHER" id="PTHR30332">
    <property type="entry name" value="PROBABLE GENERAL SECRETION PATHWAY PROTEIN D"/>
    <property type="match status" value="1"/>
</dbReference>
<dbReference type="InterPro" id="IPR004846">
    <property type="entry name" value="T2SS/T3SS_dom"/>
</dbReference>
<gene>
    <name evidence="6" type="primary">pulD</name>
    <name evidence="6" type="ORF">PSI9734_02370</name>
</gene>
<reference evidence="6 7" key="1">
    <citation type="submission" date="2020-02" db="EMBL/GenBank/DDBJ databases">
        <authorList>
            <person name="Rodrigo-Torres L."/>
            <person name="Arahal R. D."/>
            <person name="Lucena T."/>
        </authorList>
    </citation>
    <scope>NUCLEOTIDE SEQUENCE [LARGE SCALE GENOMIC DNA]</scope>
    <source>
        <strain evidence="6 7">CECT 9734</strain>
    </source>
</reference>
<accession>A0A6S6WMG1</accession>
<evidence type="ECO:0000313" key="7">
    <source>
        <dbReference type="Proteomes" id="UP000481517"/>
    </source>
</evidence>
<dbReference type="InterPro" id="IPR032789">
    <property type="entry name" value="T2SS-T3SS_pil_N"/>
</dbReference>
<dbReference type="GO" id="GO:0009306">
    <property type="term" value="P:protein secretion"/>
    <property type="evidence" value="ECO:0007669"/>
    <property type="project" value="InterPro"/>
</dbReference>
<dbReference type="InterPro" id="IPR003522">
    <property type="entry name" value="T3SS_OM_pore_YscC"/>
</dbReference>
<evidence type="ECO:0000313" key="6">
    <source>
        <dbReference type="EMBL" id="CAB0152022.1"/>
    </source>
</evidence>
<evidence type="ECO:0000259" key="4">
    <source>
        <dbReference type="Pfam" id="PF00263"/>
    </source>
</evidence>
<evidence type="ECO:0000259" key="5">
    <source>
        <dbReference type="Pfam" id="PF13629"/>
    </source>
</evidence>
<dbReference type="AlphaFoldDB" id="A0A6S6WMG1"/>
<organism evidence="6 7">
    <name type="scientific">Pseudidiomarina piscicola</name>
    <dbReference type="NCBI Taxonomy" id="2614830"/>
    <lineage>
        <taxon>Bacteria</taxon>
        <taxon>Pseudomonadati</taxon>
        <taxon>Pseudomonadota</taxon>
        <taxon>Gammaproteobacteria</taxon>
        <taxon>Alteromonadales</taxon>
        <taxon>Idiomarinaceae</taxon>
        <taxon>Pseudidiomarina</taxon>
    </lineage>
</organism>
<dbReference type="GO" id="GO:0015627">
    <property type="term" value="C:type II protein secretion system complex"/>
    <property type="evidence" value="ECO:0007669"/>
    <property type="project" value="TreeGrafter"/>
</dbReference>
<dbReference type="PANTHER" id="PTHR30332:SF17">
    <property type="entry name" value="TYPE IV PILIATION SYSTEM PROTEIN DR_0774-RELATED"/>
    <property type="match status" value="1"/>
</dbReference>
<dbReference type="Proteomes" id="UP000481517">
    <property type="component" value="Unassembled WGS sequence"/>
</dbReference>
<keyword evidence="3" id="KW-0732">Signal</keyword>
<feature type="chain" id="PRO_5028993951" evidence="3">
    <location>
        <begin position="19"/>
        <end position="404"/>
    </location>
</feature>
<dbReference type="InterPro" id="IPR050810">
    <property type="entry name" value="Bact_Secretion_Sys_Channel"/>
</dbReference>
<comment type="subcellular location">
    <subcellularLocation>
        <location evidence="1">Cell outer membrane</location>
    </subcellularLocation>
</comment>
<dbReference type="EMBL" id="CADCXY010000009">
    <property type="protein sequence ID" value="CAB0152022.1"/>
    <property type="molecule type" value="Genomic_DNA"/>
</dbReference>
<feature type="signal peptide" evidence="3">
    <location>
        <begin position="1"/>
        <end position="18"/>
    </location>
</feature>
<evidence type="ECO:0000256" key="3">
    <source>
        <dbReference type="SAM" id="SignalP"/>
    </source>
</evidence>